<name>A0A643F0Q3_9HYPH</name>
<sequence>MNLVERIKGLGRALRSGTALSVSSMRPVARMLRDTKSGALASRQVSIVDSRDEIRRSWSRVAAYALDFIQNSGKLKGASDQVIADTVGVELILQPQPDLTEFGYSREETAELVALIKKRWKKWAWNPAECDARGKFTVPQMVDIGLRWNMAFGEITGMMTYMSRAERRKYGITSGLKVCMIPPNKLVQDTNETENLFQGVYHDENGRPIAYLFEEKERRFSKKVRYPAKDAEGRPIVLHIFDPVDATDVRGISVLASALRKHAQKETLDEATLQTAILQTIFAAILTSDAPSREAFEAIEAIDDEELKAELREDFADYFQAKMEGAKKSSININGTPTVSHLGPDEDLQFRTATTPGGSYLPFAASLDRETARAIGVTYSSYAMDHSNATYSSVRMETATIWPIVLRRRERLAAPLKQAIFENWLDEEVGEGRIKLKISYDVFAANRDKFTWALWYGPAAPTADDYKSERAVSERISNGTSSVAMECGVKGIDPDELFDQQEREHNRYVKAGMRSPYERPYQQPLPDDDPEPAKSGKKAA</sequence>
<comment type="caution">
    <text evidence="2">The sequence shown here is derived from an EMBL/GenBank/DDBJ whole genome shotgun (WGS) entry which is preliminary data.</text>
</comment>
<dbReference type="RefSeq" id="WP_128094315.1">
    <property type="nucleotide sequence ID" value="NZ_JBHEEN010000004.1"/>
</dbReference>
<gene>
    <name evidence="2" type="ORF">F7Q93_11100</name>
</gene>
<reference evidence="2" key="1">
    <citation type="submission" date="2019-09" db="EMBL/GenBank/DDBJ databases">
        <title>Draft genome sequences of 48 bacterial type strains from the CCUG.</title>
        <authorList>
            <person name="Tunovic T."/>
            <person name="Pineiro-Iglesias B."/>
            <person name="Unosson C."/>
            <person name="Inganas E."/>
            <person name="Ohlen M."/>
            <person name="Cardew S."/>
            <person name="Jensie-Markopoulos S."/>
            <person name="Salva-Serra F."/>
            <person name="Jaen-Luchoro D."/>
            <person name="Karlsson R."/>
            <person name="Svensson-Stadler L."/>
            <person name="Chun J."/>
            <person name="Moore E."/>
        </authorList>
    </citation>
    <scope>NUCLEOTIDE SEQUENCE</scope>
    <source>
        <strain evidence="2">CCUG 50899</strain>
    </source>
</reference>
<protein>
    <submittedName>
        <fullName evidence="2">Phage portal protein</fullName>
    </submittedName>
</protein>
<evidence type="ECO:0000256" key="1">
    <source>
        <dbReference type="SAM" id="MobiDB-lite"/>
    </source>
</evidence>
<dbReference type="NCBIfam" id="TIGR01539">
    <property type="entry name" value="portal_lambda"/>
    <property type="match status" value="1"/>
</dbReference>
<organism evidence="2">
    <name type="scientific">Brucella pituitosa</name>
    <dbReference type="NCBI Taxonomy" id="571256"/>
    <lineage>
        <taxon>Bacteria</taxon>
        <taxon>Pseudomonadati</taxon>
        <taxon>Pseudomonadota</taxon>
        <taxon>Alphaproteobacteria</taxon>
        <taxon>Hyphomicrobiales</taxon>
        <taxon>Brucellaceae</taxon>
        <taxon>Brucella/Ochrobactrum group</taxon>
        <taxon>Brucella</taxon>
    </lineage>
</organism>
<dbReference type="GO" id="GO:0005198">
    <property type="term" value="F:structural molecule activity"/>
    <property type="evidence" value="ECO:0007669"/>
    <property type="project" value="InterPro"/>
</dbReference>
<dbReference type="InterPro" id="IPR006429">
    <property type="entry name" value="Phage_lambda_portal"/>
</dbReference>
<feature type="region of interest" description="Disordered" evidence="1">
    <location>
        <begin position="495"/>
        <end position="540"/>
    </location>
</feature>
<evidence type="ECO:0000313" key="2">
    <source>
        <dbReference type="EMBL" id="KAB0571263.1"/>
    </source>
</evidence>
<dbReference type="AlphaFoldDB" id="A0A643F0Q3"/>
<proteinExistence type="predicted"/>
<accession>A0A643F0Q3</accession>
<dbReference type="GO" id="GO:0019068">
    <property type="term" value="P:virion assembly"/>
    <property type="evidence" value="ECO:0007669"/>
    <property type="project" value="InterPro"/>
</dbReference>
<dbReference type="Pfam" id="PF05136">
    <property type="entry name" value="Phage_portal_2"/>
    <property type="match status" value="1"/>
</dbReference>
<dbReference type="EMBL" id="VZPE01000004">
    <property type="protein sequence ID" value="KAB0571263.1"/>
    <property type="molecule type" value="Genomic_DNA"/>
</dbReference>